<accession>A0A433SG78</accession>
<evidence type="ECO:0000313" key="2">
    <source>
        <dbReference type="EMBL" id="RUS67761.1"/>
    </source>
</evidence>
<name>A0A433SG78_9BURK</name>
<feature type="chain" id="PRO_5018990324" description="TIGR03759 family integrating conjugative element protein" evidence="1">
    <location>
        <begin position="24"/>
        <end position="239"/>
    </location>
</feature>
<protein>
    <recommendedName>
        <fullName evidence="4">TIGR03759 family integrating conjugative element protein</fullName>
    </recommendedName>
</protein>
<dbReference type="NCBIfam" id="TIGR03759">
    <property type="entry name" value="conj_TIGR03759"/>
    <property type="match status" value="1"/>
</dbReference>
<evidence type="ECO:0000313" key="3">
    <source>
        <dbReference type="Proteomes" id="UP000286947"/>
    </source>
</evidence>
<feature type="signal peptide" evidence="1">
    <location>
        <begin position="1"/>
        <end position="23"/>
    </location>
</feature>
<evidence type="ECO:0008006" key="4">
    <source>
        <dbReference type="Google" id="ProtNLM"/>
    </source>
</evidence>
<dbReference type="Proteomes" id="UP000286947">
    <property type="component" value="Unassembled WGS sequence"/>
</dbReference>
<organism evidence="2 3">
    <name type="scientific">Saezia sanguinis</name>
    <dbReference type="NCBI Taxonomy" id="1965230"/>
    <lineage>
        <taxon>Bacteria</taxon>
        <taxon>Pseudomonadati</taxon>
        <taxon>Pseudomonadota</taxon>
        <taxon>Betaproteobacteria</taxon>
        <taxon>Burkholderiales</taxon>
        <taxon>Saeziaceae</taxon>
        <taxon>Saezia</taxon>
    </lineage>
</organism>
<evidence type="ECO:0000256" key="1">
    <source>
        <dbReference type="SAM" id="SignalP"/>
    </source>
</evidence>
<keyword evidence="1" id="KW-0732">Signal</keyword>
<reference evidence="2 3" key="1">
    <citation type="submission" date="2018-01" db="EMBL/GenBank/DDBJ databases">
        <title>Saezia sanguinis gen. nov., sp. nov., in the order Burkholderiales isolated from human blood.</title>
        <authorList>
            <person name="Medina-Pascual M.J."/>
            <person name="Valdezate S."/>
            <person name="Monzon S."/>
            <person name="Cuesta I."/>
            <person name="Carrasco G."/>
            <person name="Villalon P."/>
            <person name="Saez-Nieto J.A."/>
        </authorList>
    </citation>
    <scope>NUCLEOTIDE SEQUENCE [LARGE SCALE GENOMIC DNA]</scope>
    <source>
        <strain evidence="2 3">CNM695-12</strain>
    </source>
</reference>
<keyword evidence="3" id="KW-1185">Reference proteome</keyword>
<sequence length="239" mass="26963" precursor="true">MKTLQRTLLCFITGLCFFSMAHAQQLSQQPIQQHFTPVQNSQATQAQVKGEEWGLMPEEWQRYEELMDGPRGLYSPGIDPLTALGIEARSDEERRYYAQKQVQAEAARVQKELAYQHAYDAAWKRLYPTLQPVTGLSNSATTITGDGRLAVFVKENCPPCDQQVKRLQARGQSFDVYLIDSRGNDTTVRRWASKVGIDAARVRSGTITLNHDAGRWQLLDVGGELPAVVRNVQGIWVRQ</sequence>
<dbReference type="EMBL" id="PQSP01000001">
    <property type="protein sequence ID" value="RUS67761.1"/>
    <property type="molecule type" value="Genomic_DNA"/>
</dbReference>
<comment type="caution">
    <text evidence="2">The sequence shown here is derived from an EMBL/GenBank/DDBJ whole genome shotgun (WGS) entry which is preliminary data.</text>
</comment>
<dbReference type="InterPro" id="IPR022293">
    <property type="entry name" value="Integrating-conj_element"/>
</dbReference>
<dbReference type="AlphaFoldDB" id="A0A433SG78"/>
<proteinExistence type="predicted"/>
<gene>
    <name evidence="2" type="ORF">CUZ56_00238</name>
</gene>